<feature type="compositionally biased region" description="Pro residues" evidence="1">
    <location>
        <begin position="220"/>
        <end position="230"/>
    </location>
</feature>
<sequence length="687" mass="75437">MADLQARIGRKVFPNKSWTRPGYERPAQVKSSPNHHNSWKNNRRSAGYDSDGSSSSSHDRSSSRQRSHSQKASIFSRLGLSNPESFEDGNGNEDMEGVEAENVEKSLLERVGTSPRVAHLVPDVNAVLYPRAFTSQEEDMKADSPRSENDIIVGAKGDSESSVRSGPIDKPTTPDHQRKTTLTDKVPNNTAQRDDGSERQSIRGPSRDTGQTTARVSHVPPAPSATPPSPTTVENKNPLPHPNTSDNPDTANLGTSRRSASEEGELSEPLYANGVRGLLAPLVLQNAGGRSSKTAAEPLSPGELPQILTSDDVSSFGGTMSNLGKELLAQAGRDTKGGSGSFSAPNDTLPSAPRAMRNASWEHLSASASSSTFADRKHDTAQSPFAISEAGLRCHDTILSPASGRYLPSLRYTPSPQRPELRHHESHSSTSRHPRSPSPTASIRRSSSTRDRPYDPYSHERLPHDTSLAAAPMADPSMHRPARRIDKTKGRHWDLRATTKDDSTMIDVNLPTTRLPGEEMTLQTEDEHVDLTMRDQDVPLHLLLGDHISHMLQVDGVLVLILALALVLALTRGHRLLSSHIIDIRRNSLLEELILLQFLGEELILMNKNNEMNIQCQSHKVLMANIPHPWKELDMTHMMHICKTVGINSNHNTQFPLMKERVNKLLNGICHAIMFLGYGLQSLACQK</sequence>
<feature type="compositionally biased region" description="Basic and acidic residues" evidence="1">
    <location>
        <begin position="172"/>
        <end position="182"/>
    </location>
</feature>
<feature type="compositionally biased region" description="Basic and acidic residues" evidence="1">
    <location>
        <begin position="448"/>
        <end position="464"/>
    </location>
</feature>
<keyword evidence="3" id="KW-1185">Reference proteome</keyword>
<feature type="region of interest" description="Disordered" evidence="1">
    <location>
        <begin position="135"/>
        <end position="269"/>
    </location>
</feature>
<evidence type="ECO:0000256" key="1">
    <source>
        <dbReference type="SAM" id="MobiDB-lite"/>
    </source>
</evidence>
<dbReference type="EMBL" id="JANKHO010000395">
    <property type="protein sequence ID" value="KAJ3510484.1"/>
    <property type="molecule type" value="Genomic_DNA"/>
</dbReference>
<feature type="compositionally biased region" description="Basic and acidic residues" evidence="1">
    <location>
        <begin position="192"/>
        <end position="201"/>
    </location>
</feature>
<dbReference type="AlphaFoldDB" id="A0A9W8K2P2"/>
<feature type="region of interest" description="Disordered" evidence="1">
    <location>
        <begin position="1"/>
        <end position="107"/>
    </location>
</feature>
<organism evidence="2 3">
    <name type="scientific">Agrocybe chaxingu</name>
    <dbReference type="NCBI Taxonomy" id="84603"/>
    <lineage>
        <taxon>Eukaryota</taxon>
        <taxon>Fungi</taxon>
        <taxon>Dikarya</taxon>
        <taxon>Basidiomycota</taxon>
        <taxon>Agaricomycotina</taxon>
        <taxon>Agaricomycetes</taxon>
        <taxon>Agaricomycetidae</taxon>
        <taxon>Agaricales</taxon>
        <taxon>Agaricineae</taxon>
        <taxon>Strophariaceae</taxon>
        <taxon>Agrocybe</taxon>
    </lineage>
</organism>
<feature type="compositionally biased region" description="Polar residues" evidence="1">
    <location>
        <begin position="307"/>
        <end position="322"/>
    </location>
</feature>
<gene>
    <name evidence="2" type="ORF">NLJ89_g4641</name>
</gene>
<name>A0A9W8K2P2_9AGAR</name>
<protein>
    <submittedName>
        <fullName evidence="2">Uncharacterized protein</fullName>
    </submittedName>
</protein>
<feature type="region of interest" description="Disordered" evidence="1">
    <location>
        <begin position="403"/>
        <end position="487"/>
    </location>
</feature>
<dbReference type="OrthoDB" id="10418564at2759"/>
<accession>A0A9W8K2P2</accession>
<feature type="compositionally biased region" description="Acidic residues" evidence="1">
    <location>
        <begin position="85"/>
        <end position="101"/>
    </location>
</feature>
<feature type="compositionally biased region" description="Polar residues" evidence="1">
    <location>
        <begin position="242"/>
        <end position="258"/>
    </location>
</feature>
<proteinExistence type="predicted"/>
<feature type="compositionally biased region" description="Low complexity" evidence="1">
    <location>
        <begin position="44"/>
        <end position="56"/>
    </location>
</feature>
<feature type="compositionally biased region" description="Basic and acidic residues" evidence="1">
    <location>
        <begin position="138"/>
        <end position="149"/>
    </location>
</feature>
<dbReference type="Proteomes" id="UP001148786">
    <property type="component" value="Unassembled WGS sequence"/>
</dbReference>
<feature type="region of interest" description="Disordered" evidence="1">
    <location>
        <begin position="288"/>
        <end position="353"/>
    </location>
</feature>
<reference evidence="2" key="1">
    <citation type="submission" date="2022-07" db="EMBL/GenBank/DDBJ databases">
        <title>Genome Sequence of Agrocybe chaxingu.</title>
        <authorList>
            <person name="Buettner E."/>
        </authorList>
    </citation>
    <scope>NUCLEOTIDE SEQUENCE</scope>
    <source>
        <strain evidence="2">MP-N11</strain>
    </source>
</reference>
<evidence type="ECO:0000313" key="3">
    <source>
        <dbReference type="Proteomes" id="UP001148786"/>
    </source>
</evidence>
<evidence type="ECO:0000313" key="2">
    <source>
        <dbReference type="EMBL" id="KAJ3510484.1"/>
    </source>
</evidence>
<comment type="caution">
    <text evidence="2">The sequence shown here is derived from an EMBL/GenBank/DDBJ whole genome shotgun (WGS) entry which is preliminary data.</text>
</comment>